<evidence type="ECO:0000259" key="2">
    <source>
        <dbReference type="Pfam" id="PF04028"/>
    </source>
</evidence>
<feature type="domain" description="DUF374" evidence="2">
    <location>
        <begin position="68"/>
        <end position="135"/>
    </location>
</feature>
<organism evidence="3">
    <name type="scientific">hydrothermal vent metagenome</name>
    <dbReference type="NCBI Taxonomy" id="652676"/>
    <lineage>
        <taxon>unclassified sequences</taxon>
        <taxon>metagenomes</taxon>
        <taxon>ecological metagenomes</taxon>
    </lineage>
</organism>
<gene>
    <name evidence="3" type="ORF">MNBD_ALPHA09-2341</name>
</gene>
<accession>A0A3B0TVT2</accession>
<feature type="coiled-coil region" evidence="1">
    <location>
        <begin position="197"/>
        <end position="224"/>
    </location>
</feature>
<protein>
    <recommendedName>
        <fullName evidence="2">DUF374 domain-containing protein</fullName>
    </recommendedName>
</protein>
<keyword evidence="1" id="KW-0175">Coiled coil</keyword>
<proteinExistence type="predicted"/>
<dbReference type="CDD" id="cd07983">
    <property type="entry name" value="LPLAT_DUF374-like"/>
    <property type="match status" value="1"/>
</dbReference>
<dbReference type="EMBL" id="UOEM01000116">
    <property type="protein sequence ID" value="VAW18542.1"/>
    <property type="molecule type" value="Genomic_DNA"/>
</dbReference>
<dbReference type="Pfam" id="PF04028">
    <property type="entry name" value="DUF374"/>
    <property type="match status" value="1"/>
</dbReference>
<dbReference type="InterPro" id="IPR007172">
    <property type="entry name" value="DUF374"/>
</dbReference>
<reference evidence="3" key="1">
    <citation type="submission" date="2018-06" db="EMBL/GenBank/DDBJ databases">
        <authorList>
            <person name="Zhirakovskaya E."/>
        </authorList>
    </citation>
    <scope>NUCLEOTIDE SEQUENCE</scope>
</reference>
<dbReference type="AlphaFoldDB" id="A0A3B0TVT2"/>
<name>A0A3B0TVT2_9ZZZZ</name>
<evidence type="ECO:0000256" key="1">
    <source>
        <dbReference type="SAM" id="Coils"/>
    </source>
</evidence>
<evidence type="ECO:0000313" key="3">
    <source>
        <dbReference type="EMBL" id="VAW18542.1"/>
    </source>
</evidence>
<sequence>MKLHKKVMKSALVRAVLCRVGASYMRLVHATNRWTIVGGHIPERLWRENRPFIVVFWHGRMLMTPFAWDRSRPISILHSAHGDGALIGQLSAHFDGRTIVGSSSRGGAGAVREIVRTLNGGTSCAITPDGPRGPRMRAQSGIVAIARLAGVPVVPLVYGCSRGKVLTSWDRFLVALPLGRGVYIWGQPIEVEADADAASQRRALEEIETSLNALTRQADRQTGRVPVEPAARPLAKTISEIPGRTG</sequence>